<dbReference type="InterPro" id="IPR041664">
    <property type="entry name" value="AAA_16"/>
</dbReference>
<feature type="domain" description="AAA+ ATPase" evidence="3">
    <location>
        <begin position="68"/>
        <end position="238"/>
    </location>
</feature>
<dbReference type="PANTHER" id="PTHR16305:SF35">
    <property type="entry name" value="TRANSCRIPTIONAL ACTIVATOR DOMAIN"/>
    <property type="match status" value="1"/>
</dbReference>
<comment type="caution">
    <text evidence="4">The sequence shown here is derived from an EMBL/GenBank/DDBJ whole genome shotgun (WGS) entry which is preliminary data.</text>
</comment>
<dbReference type="Proteomes" id="UP001519064">
    <property type="component" value="Unassembled WGS sequence"/>
</dbReference>
<keyword evidence="1" id="KW-0547">Nucleotide-binding</keyword>
<keyword evidence="5" id="KW-1185">Reference proteome</keyword>
<evidence type="ECO:0000313" key="5">
    <source>
        <dbReference type="Proteomes" id="UP001519064"/>
    </source>
</evidence>
<dbReference type="InterPro" id="IPR011990">
    <property type="entry name" value="TPR-like_helical_dom_sf"/>
</dbReference>
<name>A0ABS3X7A9_9ACTN</name>
<dbReference type="Pfam" id="PF13191">
    <property type="entry name" value="AAA_16"/>
    <property type="match status" value="1"/>
</dbReference>
<keyword evidence="2" id="KW-0067">ATP-binding</keyword>
<dbReference type="RefSeq" id="WP_209238063.1">
    <property type="nucleotide sequence ID" value="NZ_JADKMA010000013.1"/>
</dbReference>
<reference evidence="4 5" key="1">
    <citation type="submission" date="2020-11" db="EMBL/GenBank/DDBJ databases">
        <title>Streptomyces spirodelae sp. nov., isolated from duckweed.</title>
        <authorList>
            <person name="Saimee Y."/>
            <person name="Duangmal K."/>
        </authorList>
    </citation>
    <scope>NUCLEOTIDE SEQUENCE [LARGE SCALE GENOMIC DNA]</scope>
    <source>
        <strain evidence="4 5">S16-07</strain>
    </source>
</reference>
<organism evidence="4 5">
    <name type="scientific">Streptomyces oryzae</name>
    <dbReference type="NCBI Taxonomy" id="1434886"/>
    <lineage>
        <taxon>Bacteria</taxon>
        <taxon>Bacillati</taxon>
        <taxon>Actinomycetota</taxon>
        <taxon>Actinomycetes</taxon>
        <taxon>Kitasatosporales</taxon>
        <taxon>Streptomycetaceae</taxon>
        <taxon>Streptomyces</taxon>
    </lineage>
</organism>
<dbReference type="Gene3D" id="1.25.40.10">
    <property type="entry name" value="Tetratricopeptide repeat domain"/>
    <property type="match status" value="1"/>
</dbReference>
<dbReference type="PANTHER" id="PTHR16305">
    <property type="entry name" value="TESTICULAR SOLUBLE ADENYLYL CYCLASE"/>
    <property type="match status" value="1"/>
</dbReference>
<dbReference type="SMART" id="SM00382">
    <property type="entry name" value="AAA"/>
    <property type="match status" value="1"/>
</dbReference>
<protein>
    <submittedName>
        <fullName evidence="4">AAA family ATPase</fullName>
    </submittedName>
</protein>
<gene>
    <name evidence="4" type="ORF">ITI46_04560</name>
</gene>
<proteinExistence type="predicted"/>
<evidence type="ECO:0000313" key="4">
    <source>
        <dbReference type="EMBL" id="MBO8190971.1"/>
    </source>
</evidence>
<evidence type="ECO:0000256" key="2">
    <source>
        <dbReference type="ARBA" id="ARBA00022840"/>
    </source>
</evidence>
<dbReference type="EMBL" id="JADKMA010000013">
    <property type="protein sequence ID" value="MBO8190971.1"/>
    <property type="molecule type" value="Genomic_DNA"/>
</dbReference>
<evidence type="ECO:0000256" key="1">
    <source>
        <dbReference type="ARBA" id="ARBA00022741"/>
    </source>
</evidence>
<accession>A0ABS3X7A9</accession>
<evidence type="ECO:0000259" key="3">
    <source>
        <dbReference type="SMART" id="SM00382"/>
    </source>
</evidence>
<sequence length="694" mass="72705">MALLEREAELAAVERGVDQLCDSGRPGACPTDAVVPSRDFGVPATDSGTPAAGFGAPVTDAGPPRTRTGGLLAFTGPAGIGKTTLLRETAARVAARSGTVLYACGGEQEQEVGFHVVRRLLRPLLPALDERELRAELGSWYDLAAPAAGLPAPGGAVVPHPHGVRAALDRLFAHLAVRHAPLAVLVDDVHWADPASLGWLAGFASLAPRLPLLCVLGYDPRELRPDAAGFRAAVDGPARLPFPLAELSTEAVGELVGEFFAEAEAEAGPGSDAHAAADEADAAFTEECRKLTGGNPRAMTELLHRAHEAGLKPHRDSRARLAELGPAAPAADVLHRLENLGPDCVRLCWAVAVLGADATLPFAARVAGLRGEAARSAADRLRGARILEGEPGGADAPVRFTHPSLAGEVYRAIPASIRTALHGQTAAALAADRSTRGSAVRHLLEVHPDGDPALVGELRRAAHAYTAAGAPDAAYRCLGRALREPPAPGDRPAVLYELAAAAFRSDAPAAAVHPLRAALAEPACEGEPRVRAVRLLVRALGRTGHPGEALRTLESEVRRARAPAERDALRAELSLWRALHSVDGGGAGDEDPSLPALRAWHALRRGEPAATVLRHAEEAVAGLSWTDDPWGCEVPALVARTFVHCGHLERAEELLREGIAACERAGLHSDRYLGLARALLPERPGEPGKRAVPR</sequence>
<dbReference type="InterPro" id="IPR003593">
    <property type="entry name" value="AAA+_ATPase"/>
</dbReference>
<dbReference type="SUPFAM" id="SSF48452">
    <property type="entry name" value="TPR-like"/>
    <property type="match status" value="1"/>
</dbReference>
<dbReference type="InterPro" id="IPR027417">
    <property type="entry name" value="P-loop_NTPase"/>
</dbReference>
<dbReference type="SUPFAM" id="SSF52540">
    <property type="entry name" value="P-loop containing nucleoside triphosphate hydrolases"/>
    <property type="match status" value="1"/>
</dbReference>